<dbReference type="SUPFAM" id="SSF55008">
    <property type="entry name" value="HMA, heavy metal-associated domain"/>
    <property type="match status" value="1"/>
</dbReference>
<dbReference type="Pfam" id="PF00403">
    <property type="entry name" value="HMA"/>
    <property type="match status" value="1"/>
</dbReference>
<dbReference type="PROSITE" id="PS50846">
    <property type="entry name" value="HMA_2"/>
    <property type="match status" value="1"/>
</dbReference>
<evidence type="ECO:0000259" key="2">
    <source>
        <dbReference type="PROSITE" id="PS50846"/>
    </source>
</evidence>
<proteinExistence type="predicted"/>
<name>A0ABQ9M177_HEVBR</name>
<dbReference type="PANTHER" id="PTHR22814">
    <property type="entry name" value="COPPER TRANSPORT PROTEIN ATOX1-RELATED"/>
    <property type="match status" value="1"/>
</dbReference>
<dbReference type="EMBL" id="JARPOI010000009">
    <property type="protein sequence ID" value="KAJ9172641.1"/>
    <property type="molecule type" value="Genomic_DNA"/>
</dbReference>
<dbReference type="CDD" id="cd00371">
    <property type="entry name" value="HMA"/>
    <property type="match status" value="1"/>
</dbReference>
<evidence type="ECO:0000256" key="1">
    <source>
        <dbReference type="ARBA" id="ARBA00022723"/>
    </source>
</evidence>
<protein>
    <recommendedName>
        <fullName evidence="2">HMA domain-containing protein</fullName>
    </recommendedName>
</protein>
<evidence type="ECO:0000313" key="3">
    <source>
        <dbReference type="EMBL" id="KAJ9172641.1"/>
    </source>
</evidence>
<comment type="caution">
    <text evidence="3">The sequence shown here is derived from an EMBL/GenBank/DDBJ whole genome shotgun (WGS) entry which is preliminary data.</text>
</comment>
<evidence type="ECO:0000313" key="4">
    <source>
        <dbReference type="Proteomes" id="UP001174677"/>
    </source>
</evidence>
<accession>A0ABQ9M177</accession>
<dbReference type="InterPro" id="IPR006121">
    <property type="entry name" value="HMA_dom"/>
</dbReference>
<dbReference type="InterPro" id="IPR036163">
    <property type="entry name" value="HMA_dom_sf"/>
</dbReference>
<dbReference type="PANTHER" id="PTHR22814:SF294">
    <property type="entry name" value="HEAVY METAL-ASSOCIATED ISOPRENYLATED PLANT PROTEIN 27"/>
    <property type="match status" value="1"/>
</dbReference>
<keyword evidence="4" id="KW-1185">Reference proteome</keyword>
<dbReference type="Gene3D" id="3.30.70.100">
    <property type="match status" value="1"/>
</dbReference>
<gene>
    <name evidence="3" type="ORF">P3X46_015855</name>
</gene>
<reference evidence="3" key="1">
    <citation type="journal article" date="2023" name="Plant Biotechnol. J.">
        <title>Chromosome-level wild Hevea brasiliensis genome provides new tools for genomic-assisted breeding and valuable loci to elevate rubber yield.</title>
        <authorList>
            <person name="Cheng H."/>
            <person name="Song X."/>
            <person name="Hu Y."/>
            <person name="Wu T."/>
            <person name="Yang Q."/>
            <person name="An Z."/>
            <person name="Feng S."/>
            <person name="Deng Z."/>
            <person name="Wu W."/>
            <person name="Zeng X."/>
            <person name="Tu M."/>
            <person name="Wang X."/>
            <person name="Huang H."/>
        </authorList>
    </citation>
    <scope>NUCLEOTIDE SEQUENCE</scope>
    <source>
        <strain evidence="3">MT/VB/25A 57/8</strain>
    </source>
</reference>
<organism evidence="3 4">
    <name type="scientific">Hevea brasiliensis</name>
    <name type="common">Para rubber tree</name>
    <name type="synonym">Siphonia brasiliensis</name>
    <dbReference type="NCBI Taxonomy" id="3981"/>
    <lineage>
        <taxon>Eukaryota</taxon>
        <taxon>Viridiplantae</taxon>
        <taxon>Streptophyta</taxon>
        <taxon>Embryophyta</taxon>
        <taxon>Tracheophyta</taxon>
        <taxon>Spermatophyta</taxon>
        <taxon>Magnoliopsida</taxon>
        <taxon>eudicotyledons</taxon>
        <taxon>Gunneridae</taxon>
        <taxon>Pentapetalae</taxon>
        <taxon>rosids</taxon>
        <taxon>fabids</taxon>
        <taxon>Malpighiales</taxon>
        <taxon>Euphorbiaceae</taxon>
        <taxon>Crotonoideae</taxon>
        <taxon>Micrandreae</taxon>
        <taxon>Hevea</taxon>
    </lineage>
</organism>
<sequence>MDCEGCERKVKKAVEGMKGVAKVEVEPKQHKLTVTGYVDPNKVLQRVRHRTGKKADFWPYVQYDLVARLTRKPHLIIMYLLLVAAQFRPC</sequence>
<feature type="domain" description="HMA" evidence="2">
    <location>
        <begin position="1"/>
        <end position="56"/>
    </location>
</feature>
<dbReference type="Proteomes" id="UP001174677">
    <property type="component" value="Chromosome 9"/>
</dbReference>
<keyword evidence="1" id="KW-0479">Metal-binding</keyword>